<dbReference type="InterPro" id="IPR036915">
    <property type="entry name" value="Cyclin-like_sf"/>
</dbReference>
<name>A0A8S3UWM8_MYTED</name>
<keyword evidence="6" id="KW-1185">Reference proteome</keyword>
<dbReference type="PANTHER" id="PTHR10177">
    <property type="entry name" value="CYCLINS"/>
    <property type="match status" value="1"/>
</dbReference>
<dbReference type="EMBL" id="CAJPWZ010003052">
    <property type="protein sequence ID" value="CAG2250498.1"/>
    <property type="molecule type" value="Genomic_DNA"/>
</dbReference>
<feature type="domain" description="Cyclin C-terminal" evidence="4">
    <location>
        <begin position="257"/>
        <end position="355"/>
    </location>
</feature>
<dbReference type="Pfam" id="PF00134">
    <property type="entry name" value="Cyclin_N"/>
    <property type="match status" value="1"/>
</dbReference>
<dbReference type="AlphaFoldDB" id="A0A8S3UWM8"/>
<evidence type="ECO:0000313" key="6">
    <source>
        <dbReference type="Proteomes" id="UP000683360"/>
    </source>
</evidence>
<keyword evidence="1 2" id="KW-0195">Cyclin</keyword>
<evidence type="ECO:0000256" key="2">
    <source>
        <dbReference type="RuleBase" id="RU000383"/>
    </source>
</evidence>
<accession>A0A8S3UWM8</accession>
<dbReference type="SMART" id="SM01332">
    <property type="entry name" value="Cyclin_C"/>
    <property type="match status" value="1"/>
</dbReference>
<protein>
    <submittedName>
        <fullName evidence="5">Uncharacterized protein</fullName>
    </submittedName>
</protein>
<dbReference type="Gene3D" id="1.10.472.10">
    <property type="entry name" value="Cyclin-like"/>
    <property type="match status" value="2"/>
</dbReference>
<dbReference type="InterPro" id="IPR039361">
    <property type="entry name" value="Cyclin"/>
</dbReference>
<dbReference type="InterPro" id="IPR004367">
    <property type="entry name" value="Cyclin_C-dom"/>
</dbReference>
<feature type="domain" description="Cyclin-like" evidence="3">
    <location>
        <begin position="174"/>
        <end position="248"/>
    </location>
</feature>
<dbReference type="SMART" id="SM00385">
    <property type="entry name" value="CYCLIN"/>
    <property type="match status" value="2"/>
</dbReference>
<gene>
    <name evidence="5" type="ORF">MEDL_62205</name>
</gene>
<evidence type="ECO:0000259" key="3">
    <source>
        <dbReference type="SMART" id="SM00385"/>
    </source>
</evidence>
<proteinExistence type="inferred from homology"/>
<evidence type="ECO:0000259" key="4">
    <source>
        <dbReference type="SMART" id="SM01332"/>
    </source>
</evidence>
<evidence type="ECO:0000256" key="1">
    <source>
        <dbReference type="ARBA" id="ARBA00023127"/>
    </source>
</evidence>
<reference evidence="5" key="1">
    <citation type="submission" date="2021-03" db="EMBL/GenBank/DDBJ databases">
        <authorList>
            <person name="Bekaert M."/>
        </authorList>
    </citation>
    <scope>NUCLEOTIDE SEQUENCE</scope>
</reference>
<dbReference type="Proteomes" id="UP000683360">
    <property type="component" value="Unassembled WGS sequence"/>
</dbReference>
<sequence length="356" mass="40292">MNDELQMLNGELYYSLLRVTNALDYTYILRSNGVTIKQDPLMPGKVFDGDVDGYDLNFLRSEAMVTANWDGFGLPVNTQVQVDVISGNPGVHVNQENIDYQDKNQDVVYYEVALGTDRRFPKTRDNIVPFTNVDKNTSVTFYDLELVPSRGMYYFTVKAYSASYSVAMVTSNGFRVGYDGGVSVALIDRFLVLKGVKLQLLQLLGITCLFIAAKYVERFPPEVATLCHLTDNSFQPAQVLKLEIHVLKALNFDLNITDPTVFLDRFLEIETNQNKEIAHMSQYLLDLSLTEARFTVYQSSIMAASAMYLSRKLTDIDDPWNPTLAYYSRYSEKDLAACTKAYSKSLLKLPTSKFQV</sequence>
<dbReference type="Pfam" id="PF02984">
    <property type="entry name" value="Cyclin_C"/>
    <property type="match status" value="1"/>
</dbReference>
<comment type="caution">
    <text evidence="5">The sequence shown here is derived from an EMBL/GenBank/DDBJ whole genome shotgun (WGS) entry which is preliminary data.</text>
</comment>
<evidence type="ECO:0000313" key="5">
    <source>
        <dbReference type="EMBL" id="CAG2250498.1"/>
    </source>
</evidence>
<dbReference type="InterPro" id="IPR013763">
    <property type="entry name" value="Cyclin-like_dom"/>
</dbReference>
<comment type="similarity">
    <text evidence="2">Belongs to the cyclin family.</text>
</comment>
<dbReference type="SUPFAM" id="SSF47954">
    <property type="entry name" value="Cyclin-like"/>
    <property type="match status" value="2"/>
</dbReference>
<feature type="domain" description="Cyclin-like" evidence="3">
    <location>
        <begin position="261"/>
        <end position="344"/>
    </location>
</feature>
<dbReference type="InterPro" id="IPR006671">
    <property type="entry name" value="Cyclin_N"/>
</dbReference>
<dbReference type="OrthoDB" id="6272950at2759"/>
<dbReference type="CDD" id="cd20537">
    <property type="entry name" value="CYCLIN_CCNO-like_rpt2"/>
    <property type="match status" value="1"/>
</dbReference>
<organism evidence="5 6">
    <name type="scientific">Mytilus edulis</name>
    <name type="common">Blue mussel</name>
    <dbReference type="NCBI Taxonomy" id="6550"/>
    <lineage>
        <taxon>Eukaryota</taxon>
        <taxon>Metazoa</taxon>
        <taxon>Spiralia</taxon>
        <taxon>Lophotrochozoa</taxon>
        <taxon>Mollusca</taxon>
        <taxon>Bivalvia</taxon>
        <taxon>Autobranchia</taxon>
        <taxon>Pteriomorphia</taxon>
        <taxon>Mytilida</taxon>
        <taxon>Mytiloidea</taxon>
        <taxon>Mytilidae</taxon>
        <taxon>Mytilinae</taxon>
        <taxon>Mytilus</taxon>
    </lineage>
</organism>